<feature type="signal peptide" evidence="1">
    <location>
        <begin position="1"/>
        <end position="26"/>
    </location>
</feature>
<dbReference type="OrthoDB" id="6481149at2"/>
<evidence type="ECO:0000313" key="3">
    <source>
        <dbReference type="Proteomes" id="UP000224974"/>
    </source>
</evidence>
<name>A0A2C6DC82_9GAMM</name>
<reference evidence="3" key="1">
    <citation type="submission" date="2017-09" db="EMBL/GenBank/DDBJ databases">
        <title>FDA dAtabase for Regulatory Grade micrObial Sequences (FDA-ARGOS): Supporting development and validation of Infectious Disease Dx tests.</title>
        <authorList>
            <person name="Minogue T."/>
            <person name="Wolcott M."/>
            <person name="Wasieloski L."/>
            <person name="Aguilar W."/>
            <person name="Moore D."/>
            <person name="Tallon L."/>
            <person name="Sadzewicz L."/>
            <person name="Ott S."/>
            <person name="Zhao X."/>
            <person name="Nagaraj S."/>
            <person name="Vavikolanu K."/>
            <person name="Aluvathingal J."/>
            <person name="Nadendla S."/>
            <person name="Sichtig H."/>
        </authorList>
    </citation>
    <scope>NUCLEOTIDE SEQUENCE [LARGE SCALE GENOMIC DNA]</scope>
    <source>
        <strain evidence="3">FDAARGOS_387</strain>
    </source>
</reference>
<feature type="chain" id="PRO_5012428756" evidence="1">
    <location>
        <begin position="27"/>
        <end position="306"/>
    </location>
</feature>
<dbReference type="AlphaFoldDB" id="A0A2C6DC82"/>
<keyword evidence="3" id="KW-1185">Reference proteome</keyword>
<evidence type="ECO:0000256" key="1">
    <source>
        <dbReference type="SAM" id="SignalP"/>
    </source>
</evidence>
<proteinExistence type="predicted"/>
<sequence length="306" mass="30385">MTMNFRVKQVVLALALAGMTSGSVWAASTPSTSSVQGRVPVLSAPSNNAPQAVDFSGTYATPGQLSTGDTVVMTYNYTDLDGDADNSLTTVSWSYAPLGGGADVPITATNVPAPNSGGQGTSTITLPIGALGATAIKVTVQEYSATGDPISGNTITVTDTSLSTGPGGGGGGGTGVTPPGPVVIGGNITGGIFLQSASPAAGSGAVDYARTATNPLVGKTYVFRAWNDANSNGVWDVGETQVVPASIQWKLDGTNSTANGTSAVATLSNHSIAGATSDTYTIPVNSVSNSGATPGDQGFNLKVDFN</sequence>
<dbReference type="NCBIfam" id="NF040711">
    <property type="entry name" value="partner_SinI"/>
    <property type="match status" value="1"/>
</dbReference>
<keyword evidence="2" id="KW-0808">Transferase</keyword>
<dbReference type="GO" id="GO:0016740">
    <property type="term" value="F:transferase activity"/>
    <property type="evidence" value="ECO:0007669"/>
    <property type="project" value="UniProtKB-KW"/>
</dbReference>
<keyword evidence="1" id="KW-0732">Signal</keyword>
<dbReference type="STRING" id="1111728.GCA_000427805_04575"/>
<gene>
    <name evidence="2" type="ORF">CRN84_05430</name>
</gene>
<accession>A0A2C6DC82</accession>
<evidence type="ECO:0000313" key="2">
    <source>
        <dbReference type="EMBL" id="PHI28796.1"/>
    </source>
</evidence>
<dbReference type="Proteomes" id="UP000224974">
    <property type="component" value="Unassembled WGS sequence"/>
</dbReference>
<organism evidence="2 3">
    <name type="scientific">Budvicia aquatica</name>
    <dbReference type="NCBI Taxonomy" id="82979"/>
    <lineage>
        <taxon>Bacteria</taxon>
        <taxon>Pseudomonadati</taxon>
        <taxon>Pseudomonadota</taxon>
        <taxon>Gammaproteobacteria</taxon>
        <taxon>Enterobacterales</taxon>
        <taxon>Budviciaceae</taxon>
        <taxon>Budvicia</taxon>
    </lineage>
</organism>
<protein>
    <submittedName>
        <fullName evidence="2">Ornithine carbamoyltransferase</fullName>
    </submittedName>
</protein>
<dbReference type="InterPro" id="IPR047745">
    <property type="entry name" value="SinI-like"/>
</dbReference>
<comment type="caution">
    <text evidence="2">The sequence shown here is derived from an EMBL/GenBank/DDBJ whole genome shotgun (WGS) entry which is preliminary data.</text>
</comment>
<dbReference type="EMBL" id="PDDX01000001">
    <property type="protein sequence ID" value="PHI28796.1"/>
    <property type="molecule type" value="Genomic_DNA"/>
</dbReference>